<dbReference type="GO" id="GO:0000981">
    <property type="term" value="F:DNA-binding transcription factor activity, RNA polymerase II-specific"/>
    <property type="evidence" value="ECO:0007669"/>
    <property type="project" value="InterPro"/>
</dbReference>
<keyword evidence="3" id="KW-0677">Repeat</keyword>
<dbReference type="GO" id="GO:0008270">
    <property type="term" value="F:zinc ion binding"/>
    <property type="evidence" value="ECO:0007669"/>
    <property type="project" value="UniProtKB-KW"/>
</dbReference>
<keyword evidence="6" id="KW-0539">Nucleus</keyword>
<evidence type="ECO:0000256" key="5">
    <source>
        <dbReference type="ARBA" id="ARBA00022833"/>
    </source>
</evidence>
<keyword evidence="5" id="KW-0862">Zinc</keyword>
<reference evidence="8" key="1">
    <citation type="journal article" date="2020" name="Stud. Mycol.">
        <title>101 Dothideomycetes genomes: a test case for predicting lifestyles and emergence of pathogens.</title>
        <authorList>
            <person name="Haridas S."/>
            <person name="Albert R."/>
            <person name="Binder M."/>
            <person name="Bloem J."/>
            <person name="Labutti K."/>
            <person name="Salamov A."/>
            <person name="Andreopoulos B."/>
            <person name="Baker S."/>
            <person name="Barry K."/>
            <person name="Bills G."/>
            <person name="Bluhm B."/>
            <person name="Cannon C."/>
            <person name="Castanera R."/>
            <person name="Culley D."/>
            <person name="Daum C."/>
            <person name="Ezra D."/>
            <person name="Gonzalez J."/>
            <person name="Henrissat B."/>
            <person name="Kuo A."/>
            <person name="Liang C."/>
            <person name="Lipzen A."/>
            <person name="Lutzoni F."/>
            <person name="Magnuson J."/>
            <person name="Mondo S."/>
            <person name="Nolan M."/>
            <person name="Ohm R."/>
            <person name="Pangilinan J."/>
            <person name="Park H.-J."/>
            <person name="Ramirez L."/>
            <person name="Alfaro M."/>
            <person name="Sun H."/>
            <person name="Tritt A."/>
            <person name="Yoshinaga Y."/>
            <person name="Zwiers L.-H."/>
            <person name="Turgeon B."/>
            <person name="Goodwin S."/>
            <person name="Spatafora J."/>
            <person name="Crous P."/>
            <person name="Grigoriev I."/>
        </authorList>
    </citation>
    <scope>NUCLEOTIDE SEQUENCE</scope>
    <source>
        <strain evidence="8">CBS 175.79</strain>
    </source>
</reference>
<dbReference type="OrthoDB" id="654211at2759"/>
<evidence type="ECO:0000256" key="4">
    <source>
        <dbReference type="ARBA" id="ARBA00022771"/>
    </source>
</evidence>
<accession>A0A6A5XY33</accession>
<proteinExistence type="predicted"/>
<name>A0A6A5XY33_9PLEO</name>
<dbReference type="InterPro" id="IPR051059">
    <property type="entry name" value="VerF-like"/>
</dbReference>
<dbReference type="InterPro" id="IPR007219">
    <property type="entry name" value="XnlR_reg_dom"/>
</dbReference>
<dbReference type="Pfam" id="PF04082">
    <property type="entry name" value="Fungal_trans"/>
    <property type="match status" value="1"/>
</dbReference>
<keyword evidence="2" id="KW-0479">Metal-binding</keyword>
<evidence type="ECO:0000256" key="6">
    <source>
        <dbReference type="ARBA" id="ARBA00023242"/>
    </source>
</evidence>
<gene>
    <name evidence="8" type="ORF">BU24DRAFT_491239</name>
</gene>
<dbReference type="GO" id="GO:0005634">
    <property type="term" value="C:nucleus"/>
    <property type="evidence" value="ECO:0007669"/>
    <property type="project" value="UniProtKB-SubCell"/>
</dbReference>
<dbReference type="EMBL" id="ML978068">
    <property type="protein sequence ID" value="KAF2018235.1"/>
    <property type="molecule type" value="Genomic_DNA"/>
</dbReference>
<dbReference type="GO" id="GO:0000785">
    <property type="term" value="C:chromatin"/>
    <property type="evidence" value="ECO:0007669"/>
    <property type="project" value="TreeGrafter"/>
</dbReference>
<evidence type="ECO:0000256" key="2">
    <source>
        <dbReference type="ARBA" id="ARBA00022723"/>
    </source>
</evidence>
<dbReference type="Proteomes" id="UP000799778">
    <property type="component" value="Unassembled WGS sequence"/>
</dbReference>
<dbReference type="PANTHER" id="PTHR40626">
    <property type="entry name" value="MIP31509P"/>
    <property type="match status" value="1"/>
</dbReference>
<evidence type="ECO:0000313" key="8">
    <source>
        <dbReference type="EMBL" id="KAF2018235.1"/>
    </source>
</evidence>
<keyword evidence="4" id="KW-0863">Zinc-finger</keyword>
<dbReference type="AlphaFoldDB" id="A0A6A5XY33"/>
<organism evidence="8 9">
    <name type="scientific">Aaosphaeria arxii CBS 175.79</name>
    <dbReference type="NCBI Taxonomy" id="1450172"/>
    <lineage>
        <taxon>Eukaryota</taxon>
        <taxon>Fungi</taxon>
        <taxon>Dikarya</taxon>
        <taxon>Ascomycota</taxon>
        <taxon>Pezizomycotina</taxon>
        <taxon>Dothideomycetes</taxon>
        <taxon>Pleosporomycetidae</taxon>
        <taxon>Pleosporales</taxon>
        <taxon>Pleosporales incertae sedis</taxon>
        <taxon>Aaosphaeria</taxon>
    </lineage>
</organism>
<sequence length="556" mass="63682">MALHSFESVDNGIFQEHIPSPRDFNSAAQNATQANFPSHESNQKAFSPDGIVYSDIVSTPGSGFTDHDEKAMTEAYYQSMQDEISKSSSYALPSRKLLCGFIKRYFRSFHRHQPFLHEPTWSPNESPFALVLAICANGAVYNLEYCISQDLYAQAIKLFPSGNSGLTALQTMMPLIAYAAWAGERDDLCLEFPLYSRICLTLGREWSLCGRLTSTEEPTWKDWREMEALRRVTYCILTVLNLIAIAYDLMPPIKIEEQYGMPSSEALWTAASEQEWNQLFKSFPQKPWKSTEDLFKTLSDPYLPIPSDIGPFGCHVVILHILQKACFLQKLSTSFDDHTEYRLQIFTALERWKIMWENEPEASRSFDFQASPILFNCTALFRLTHVRLSTDFCEVRKYFTFCSEEQIVSRIKSAGHPLRSDQITTAAFQACQSLHIPSQMGFRLVSKTKFWVWSVQHALSYFECALFLSKWLQTVKDATEVSSKEREVVSMVQQMLAESSSHPTTQTSAPPNYIMILYRFAELIDTGETTVWKIVPRMARVLRSYAETLSEMHQTQ</sequence>
<dbReference type="GO" id="GO:0006351">
    <property type="term" value="P:DNA-templated transcription"/>
    <property type="evidence" value="ECO:0007669"/>
    <property type="project" value="InterPro"/>
</dbReference>
<dbReference type="RefSeq" id="XP_033386574.1">
    <property type="nucleotide sequence ID" value="XM_033533772.1"/>
</dbReference>
<dbReference type="GeneID" id="54291169"/>
<evidence type="ECO:0000256" key="3">
    <source>
        <dbReference type="ARBA" id="ARBA00022737"/>
    </source>
</evidence>
<evidence type="ECO:0000256" key="1">
    <source>
        <dbReference type="ARBA" id="ARBA00004123"/>
    </source>
</evidence>
<evidence type="ECO:0000259" key="7">
    <source>
        <dbReference type="Pfam" id="PF04082"/>
    </source>
</evidence>
<dbReference type="CDD" id="cd12148">
    <property type="entry name" value="fungal_TF_MHR"/>
    <property type="match status" value="1"/>
</dbReference>
<dbReference type="PANTHER" id="PTHR40626:SF10">
    <property type="entry name" value="C2H2-TYPE DOMAIN-CONTAINING PROTEIN"/>
    <property type="match status" value="1"/>
</dbReference>
<dbReference type="GO" id="GO:0000978">
    <property type="term" value="F:RNA polymerase II cis-regulatory region sequence-specific DNA binding"/>
    <property type="evidence" value="ECO:0007669"/>
    <property type="project" value="InterPro"/>
</dbReference>
<evidence type="ECO:0000313" key="9">
    <source>
        <dbReference type="Proteomes" id="UP000799778"/>
    </source>
</evidence>
<keyword evidence="9" id="KW-1185">Reference proteome</keyword>
<comment type="subcellular location">
    <subcellularLocation>
        <location evidence="1">Nucleus</location>
    </subcellularLocation>
</comment>
<feature type="domain" description="Xylanolytic transcriptional activator regulatory" evidence="7">
    <location>
        <begin position="102"/>
        <end position="353"/>
    </location>
</feature>
<protein>
    <recommendedName>
        <fullName evidence="7">Xylanolytic transcriptional activator regulatory domain-containing protein</fullName>
    </recommendedName>
</protein>